<comment type="caution">
    <text evidence="6">The sequence shown here is derived from an EMBL/GenBank/DDBJ whole genome shotgun (WGS) entry which is preliminary data.</text>
</comment>
<comment type="catalytic activity">
    <reaction evidence="1">
        <text>Hydrolysis of alpha-(2-&gt;3)-, alpha-(2-&gt;6)-, alpha-(2-&gt;8)- glycosidic linkages of terminal sialic acid residues in oligosaccharides, glycoproteins, glycolipids, colominic acid and synthetic substrates.</text>
        <dbReference type="EC" id="3.2.1.18"/>
    </reaction>
</comment>
<evidence type="ECO:0000313" key="6">
    <source>
        <dbReference type="EMBL" id="MSS18419.1"/>
    </source>
</evidence>
<evidence type="ECO:0000256" key="2">
    <source>
        <dbReference type="ARBA" id="ARBA00009348"/>
    </source>
</evidence>
<feature type="signal peptide" evidence="4">
    <location>
        <begin position="1"/>
        <end position="44"/>
    </location>
</feature>
<dbReference type="AlphaFoldDB" id="A0A6L5XFY6"/>
<dbReference type="PANTHER" id="PTHR10628">
    <property type="entry name" value="SIALIDASE"/>
    <property type="match status" value="1"/>
</dbReference>
<dbReference type="InterPro" id="IPR036278">
    <property type="entry name" value="Sialidase_sf"/>
</dbReference>
<dbReference type="GO" id="GO:0004308">
    <property type="term" value="F:exo-alpha-sialidase activity"/>
    <property type="evidence" value="ECO:0007669"/>
    <property type="project" value="UniProtKB-EC"/>
</dbReference>
<dbReference type="GO" id="GO:0005737">
    <property type="term" value="C:cytoplasm"/>
    <property type="evidence" value="ECO:0007669"/>
    <property type="project" value="TreeGrafter"/>
</dbReference>
<protein>
    <recommendedName>
        <fullName evidence="3">exo-alpha-sialidase</fullName>
        <ecNumber evidence="3">3.2.1.18</ecNumber>
    </recommendedName>
</protein>
<evidence type="ECO:0000259" key="5">
    <source>
        <dbReference type="Pfam" id="PF13088"/>
    </source>
</evidence>
<feature type="chain" id="PRO_5027006553" description="exo-alpha-sialidase" evidence="4">
    <location>
        <begin position="45"/>
        <end position="1246"/>
    </location>
</feature>
<dbReference type="Gene3D" id="2.120.10.10">
    <property type="match status" value="1"/>
</dbReference>
<evidence type="ECO:0000313" key="7">
    <source>
        <dbReference type="Proteomes" id="UP000483362"/>
    </source>
</evidence>
<gene>
    <name evidence="6" type="ORF">FYJ29_11710</name>
</gene>
<feature type="domain" description="Sialidase" evidence="5">
    <location>
        <begin position="288"/>
        <end position="610"/>
    </location>
</feature>
<dbReference type="Pfam" id="PF13088">
    <property type="entry name" value="BNR_2"/>
    <property type="match status" value="1"/>
</dbReference>
<dbReference type="InterPro" id="IPR011040">
    <property type="entry name" value="Sialidase"/>
</dbReference>
<proteinExistence type="inferred from homology"/>
<dbReference type="GO" id="GO:0016020">
    <property type="term" value="C:membrane"/>
    <property type="evidence" value="ECO:0007669"/>
    <property type="project" value="TreeGrafter"/>
</dbReference>
<name>A0A6L5XFY6_9BACT</name>
<accession>A0A6L5XFY6</accession>
<dbReference type="InterPro" id="IPR026856">
    <property type="entry name" value="Sialidase_fam"/>
</dbReference>
<keyword evidence="4" id="KW-0732">Signal</keyword>
<organism evidence="6 7">
    <name type="scientific">Sodaliphilus pleomorphus</name>
    <dbReference type="NCBI Taxonomy" id="2606626"/>
    <lineage>
        <taxon>Bacteria</taxon>
        <taxon>Pseudomonadati</taxon>
        <taxon>Bacteroidota</taxon>
        <taxon>Bacteroidia</taxon>
        <taxon>Bacteroidales</taxon>
        <taxon>Muribaculaceae</taxon>
        <taxon>Sodaliphilus</taxon>
    </lineage>
</organism>
<evidence type="ECO:0000256" key="4">
    <source>
        <dbReference type="SAM" id="SignalP"/>
    </source>
</evidence>
<dbReference type="CDD" id="cd15482">
    <property type="entry name" value="Sialidase_non-viral"/>
    <property type="match status" value="1"/>
</dbReference>
<dbReference type="GO" id="GO:0006689">
    <property type="term" value="P:ganglioside catabolic process"/>
    <property type="evidence" value="ECO:0007669"/>
    <property type="project" value="TreeGrafter"/>
</dbReference>
<sequence>MELDVEFFYCFCITKVNYFMIQKLLVKQMLIVLCIAAATVAGHAANFASTGSFKAGKVWQEVGYVGLGNQNEVLAFGEYTGDGSKPEIGFTLLGGQRWVTDASKMATYRDFVSRVCVWARVYDGSQYSAGPNTTQPTQVATTFAKVFDYRDPVNKSDAILLAQTSDLESATQSLTSNVALKSGTSYVIYITADIKQVSLDKLPEIGGPLKHYTEIGANITKMGSAAISPQGTPKQYGSRVLVPVRKVLYAPGDYYSKFYRIPSIATASDGSLVSISDARKYHIHDIENDIDMLARRSTDGGRTWSSPVTIAKGSGGTENMSAATCAKTNGYGDAALVALPNGDLMCTMVHGYRISGNNSSKPTTNWYTVSHDNGQTWSALKQIPENLYKTYRGCIAPGNMLLVGRGSLKGKVLACFRSYATRYGSVVQGNFFLCYDPAQDSWSRITAKGTGVQKDGRLNITGSDDEAHLLQTGDNTFLMSTRSGSSSYKYRNFATLTYNNSRNRFTVSSLGSCGMSLQMATNGEMIAYTAQGGDAYYLHTIPTTLQTGVGSTASARSGLAIYRSQVNPGAGTPQWTPSLIISDPYGTEPAREETAQYSSFTQQADGTLGILFEEYPTLVRININNETRGDYMMETVYMNLRIGDVIASEKAQDKIALDPPVIAPASTTYDYSVYNTLQDVTVTSRQSDAGIDRDHLYTHVTFAIDTGSKTWTMEDDFKGEGPHTYTAAMLQQLATKYGLGTIQVANGTHVQASAYCYTTTQAGVYKPSTTVTENYFYVTPTRRVMVIAKPLSSCGSDISISAFGQKKGEKEVLVVGKGTAVTVNAPAADGYRFVGFDLGADLANNRYSPTDAIYKKLGATAMSTYQIQFNMPTVADVPNNYDDGNTLVIYAWYEVNINSSLMSKVYFSLFNSAQNLKDDDGKTVSRDWTRYYTGWTGGDQTRYKASSAFPQASDDLSFGTVEAAVNKAEVVNDNAVAQLVDYNGTALYPTGQAGNWYTTFLRKVNINLNVAVMPDAATAQQYNAVVMLRKKTDVDSPDYNSQDGYTYLTRGEYNKAIAAAGTTSPAPRRLRAWNGEADGTDLDTYTADYAYYLLNGAQHQFASDADITTHAIAAAKWYSGTLPVLVKNMVFNNLADPEHAVDGKTSPWMIVDIFVVNNDANVGYRSLMSDLVSDKGYVYKVSHWFAPNYDAAVTAVSQVEVARVVSGVTFYNLAGMSSTTPFEGMNVAVTRYTDGSTAVRKFINNK</sequence>
<dbReference type="SUPFAM" id="SSF50939">
    <property type="entry name" value="Sialidases"/>
    <property type="match status" value="1"/>
</dbReference>
<evidence type="ECO:0000256" key="1">
    <source>
        <dbReference type="ARBA" id="ARBA00000427"/>
    </source>
</evidence>
<evidence type="ECO:0000256" key="3">
    <source>
        <dbReference type="ARBA" id="ARBA00012733"/>
    </source>
</evidence>
<dbReference type="EC" id="3.2.1.18" evidence="3"/>
<dbReference type="EMBL" id="VULT01000021">
    <property type="protein sequence ID" value="MSS18419.1"/>
    <property type="molecule type" value="Genomic_DNA"/>
</dbReference>
<dbReference type="GO" id="GO:0009313">
    <property type="term" value="P:oligosaccharide catabolic process"/>
    <property type="evidence" value="ECO:0007669"/>
    <property type="project" value="TreeGrafter"/>
</dbReference>
<keyword evidence="7" id="KW-1185">Reference proteome</keyword>
<comment type="similarity">
    <text evidence="2">Belongs to the glycosyl hydrolase 33 family.</text>
</comment>
<dbReference type="PANTHER" id="PTHR10628:SF30">
    <property type="entry name" value="EXO-ALPHA-SIALIDASE"/>
    <property type="match status" value="1"/>
</dbReference>
<reference evidence="6 7" key="1">
    <citation type="submission" date="2019-08" db="EMBL/GenBank/DDBJ databases">
        <title>In-depth cultivation of the pig gut microbiome towards novel bacterial diversity and tailored functional studies.</title>
        <authorList>
            <person name="Wylensek D."/>
            <person name="Hitch T.C.A."/>
            <person name="Clavel T."/>
        </authorList>
    </citation>
    <scope>NUCLEOTIDE SEQUENCE [LARGE SCALE GENOMIC DNA]</scope>
    <source>
        <strain evidence="6 7">Oil-RF-744-WCA-WT-10</strain>
    </source>
</reference>
<dbReference type="Proteomes" id="UP000483362">
    <property type="component" value="Unassembled WGS sequence"/>
</dbReference>